<dbReference type="KEGG" id="das:Daes_2944"/>
<feature type="domain" description="BON" evidence="2">
    <location>
        <begin position="40"/>
        <end position="108"/>
    </location>
</feature>
<dbReference type="STRING" id="643562.Daes_2944"/>
<name>E6VYS1_PSEA9</name>
<reference evidence="4" key="1">
    <citation type="submission" date="2010-12" db="EMBL/GenBank/DDBJ databases">
        <title>Complete sequence of Desulfovibrio aespoeensis Aspo-2.</title>
        <authorList>
            <consortium name="US DOE Joint Genome Institute"/>
            <person name="Lucas S."/>
            <person name="Copeland A."/>
            <person name="Lapidus A."/>
            <person name="Cheng J.-F."/>
            <person name="Goodwin L."/>
            <person name="Pitluck S."/>
            <person name="Chertkov O."/>
            <person name="Misra M."/>
            <person name="Detter J.C."/>
            <person name="Han C."/>
            <person name="Tapia R."/>
            <person name="Land M."/>
            <person name="Hauser L."/>
            <person name="Kyrpides N."/>
            <person name="Ivanova N."/>
            <person name="Ovchinnikova G."/>
            <person name="Pedersen K."/>
            <person name="Jagevall S."/>
            <person name="Hazen T."/>
            <person name="Woyke T."/>
        </authorList>
    </citation>
    <scope>NUCLEOTIDE SEQUENCE [LARGE SCALE GENOMIC DNA]</scope>
    <source>
        <strain evidence="4">ATCC 700646 / DSM 10631 / Aspo-2</strain>
    </source>
</reference>
<reference evidence="3 4" key="2">
    <citation type="journal article" date="2014" name="Genome Announc.">
        <title>Complete Genome Sequence of the Subsurface, Mesophilic Sulfate-Reducing Bacterium Desulfovibrio aespoeensis Aspo-2.</title>
        <authorList>
            <person name="Pedersen K."/>
            <person name="Bengtsson A."/>
            <person name="Edlund J."/>
            <person name="Rabe L."/>
            <person name="Hazen T."/>
            <person name="Chakraborty R."/>
            <person name="Goodwin L."/>
            <person name="Shapiro N."/>
        </authorList>
    </citation>
    <scope>NUCLEOTIDE SEQUENCE [LARGE SCALE GENOMIC DNA]</scope>
    <source>
        <strain evidence="4">ATCC 700646 / DSM 10631 / Aspo-2</strain>
    </source>
</reference>
<evidence type="ECO:0000313" key="3">
    <source>
        <dbReference type="EMBL" id="ADU63938.1"/>
    </source>
</evidence>
<feature type="chain" id="PRO_5003214185" evidence="1">
    <location>
        <begin position="22"/>
        <end position="184"/>
    </location>
</feature>
<organism evidence="3 4">
    <name type="scientific">Pseudodesulfovibrio aespoeensis (strain ATCC 700646 / DSM 10631 / Aspo-2)</name>
    <name type="common">Desulfovibrio aespoeensis</name>
    <dbReference type="NCBI Taxonomy" id="643562"/>
    <lineage>
        <taxon>Bacteria</taxon>
        <taxon>Pseudomonadati</taxon>
        <taxon>Thermodesulfobacteriota</taxon>
        <taxon>Desulfovibrionia</taxon>
        <taxon>Desulfovibrionales</taxon>
        <taxon>Desulfovibrionaceae</taxon>
    </lineage>
</organism>
<dbReference type="InterPro" id="IPR051686">
    <property type="entry name" value="Lipoprotein_DolP"/>
</dbReference>
<dbReference type="Proteomes" id="UP000002191">
    <property type="component" value="Chromosome"/>
</dbReference>
<sequence precursor="true">MRRTASFFAILGLLAVLALSAGCTVYDVAVEERDLGDWTSDKNISYAIEREYLRDDLVKYMDFDAFSYEGHVFIVGEYESRDQIDRAVSIAKGVKGVRKVTTHLIPKRANDDCNTADNLELYTIVKQRLVTDTQVWSTNIDIKTMQCNIILLGIVGSATERDSAIAHARSVEGARSVESFLIVK</sequence>
<evidence type="ECO:0000313" key="4">
    <source>
        <dbReference type="Proteomes" id="UP000002191"/>
    </source>
</evidence>
<dbReference type="PROSITE" id="PS51257">
    <property type="entry name" value="PROKAR_LIPOPROTEIN"/>
    <property type="match status" value="1"/>
</dbReference>
<keyword evidence="4" id="KW-1185">Reference proteome</keyword>
<dbReference type="PROSITE" id="PS50914">
    <property type="entry name" value="BON"/>
    <property type="match status" value="2"/>
</dbReference>
<gene>
    <name evidence="3" type="ordered locus">Daes_2944</name>
</gene>
<dbReference type="EMBL" id="CP002431">
    <property type="protein sequence ID" value="ADU63938.1"/>
    <property type="molecule type" value="Genomic_DNA"/>
</dbReference>
<dbReference type="PANTHER" id="PTHR34606">
    <property type="entry name" value="BON DOMAIN-CONTAINING PROTEIN"/>
    <property type="match status" value="1"/>
</dbReference>
<keyword evidence="1" id="KW-0732">Signal</keyword>
<dbReference type="RefSeq" id="WP_013515840.1">
    <property type="nucleotide sequence ID" value="NC_014844.1"/>
</dbReference>
<feature type="domain" description="BON" evidence="2">
    <location>
        <begin position="117"/>
        <end position="184"/>
    </location>
</feature>
<dbReference type="AlphaFoldDB" id="E6VYS1"/>
<proteinExistence type="predicted"/>
<dbReference type="eggNOG" id="COG2823">
    <property type="taxonomic scope" value="Bacteria"/>
</dbReference>
<dbReference type="HOGENOM" id="CLU_083606_6_0_7"/>
<dbReference type="OrthoDB" id="5453922at2"/>
<accession>E6VYS1</accession>
<dbReference type="InterPro" id="IPR007055">
    <property type="entry name" value="BON_dom"/>
</dbReference>
<evidence type="ECO:0000256" key="1">
    <source>
        <dbReference type="SAM" id="SignalP"/>
    </source>
</evidence>
<dbReference type="Pfam" id="PF04972">
    <property type="entry name" value="BON"/>
    <property type="match status" value="2"/>
</dbReference>
<evidence type="ECO:0000259" key="2">
    <source>
        <dbReference type="PROSITE" id="PS50914"/>
    </source>
</evidence>
<protein>
    <submittedName>
        <fullName evidence="3">Transport-associated protein</fullName>
    </submittedName>
</protein>
<dbReference type="PANTHER" id="PTHR34606:SF15">
    <property type="entry name" value="BON DOMAIN-CONTAINING PROTEIN"/>
    <property type="match status" value="1"/>
</dbReference>
<feature type="signal peptide" evidence="1">
    <location>
        <begin position="1"/>
        <end position="21"/>
    </location>
</feature>